<feature type="region of interest" description="Disordered" evidence="1">
    <location>
        <begin position="1"/>
        <end position="409"/>
    </location>
</feature>
<sequence>MRPRANWPVCPPEPTAAPPITSPAPSPTPHAGGLLYTAPHQSPRSLAPPGRWPPSTPPSPQAVRRTGESVKSPYPPPRRGGLFTDPPGGGGLLRSPPPPSKAEGAPPCVHPGPRASRAGFASPPLHLPSTPPAGAANSPRRANWRPTPPFPGPRSTAGRPSPGAGGGGDRRWRMVTWGPACRGGRTARVTLPGPPPPTTPDNDDAISPTPSRGPLHRPPSPGGRGLALQCLSIKDPASPPAWKGCPLDPRSGAPGQAVERTGESPKVTISSPNPRGGGGLSTGHTGRGGMLYTIPPSNAPPPGRPGRLAPSTPRFDPRPSRRANWPIPKGTISLPRARGLANDPPAGGTWLSSAYHPKPRRQIDRDGATPAKEGATLLGKTKAPGPIAPPPPASGNPPHAPSANWRRGI</sequence>
<dbReference type="PRINTS" id="PR01217">
    <property type="entry name" value="PRICHEXTENSN"/>
</dbReference>
<reference evidence="2" key="2">
    <citation type="journal article" date="2023" name="IMA Fungus">
        <title>Comparative genomic study of the Penicillium genus elucidates a diverse pangenome and 15 lateral gene transfer events.</title>
        <authorList>
            <person name="Petersen C."/>
            <person name="Sorensen T."/>
            <person name="Nielsen M.R."/>
            <person name="Sondergaard T.E."/>
            <person name="Sorensen J.L."/>
            <person name="Fitzpatrick D.A."/>
            <person name="Frisvad J.C."/>
            <person name="Nielsen K.L."/>
        </authorList>
    </citation>
    <scope>NUCLEOTIDE SEQUENCE</scope>
    <source>
        <strain evidence="2">IBT 17660</strain>
    </source>
</reference>
<dbReference type="Proteomes" id="UP001147760">
    <property type="component" value="Unassembled WGS sequence"/>
</dbReference>
<keyword evidence="3" id="KW-1185">Reference proteome</keyword>
<reference evidence="2" key="1">
    <citation type="submission" date="2022-12" db="EMBL/GenBank/DDBJ databases">
        <authorList>
            <person name="Petersen C."/>
        </authorList>
    </citation>
    <scope>NUCLEOTIDE SEQUENCE</scope>
    <source>
        <strain evidence="2">IBT 17660</strain>
    </source>
</reference>
<gene>
    <name evidence="2" type="ORF">N7530_012880</name>
</gene>
<organism evidence="2 3">
    <name type="scientific">Penicillium desertorum</name>
    <dbReference type="NCBI Taxonomy" id="1303715"/>
    <lineage>
        <taxon>Eukaryota</taxon>
        <taxon>Fungi</taxon>
        <taxon>Dikarya</taxon>
        <taxon>Ascomycota</taxon>
        <taxon>Pezizomycotina</taxon>
        <taxon>Eurotiomycetes</taxon>
        <taxon>Eurotiomycetidae</taxon>
        <taxon>Eurotiales</taxon>
        <taxon>Aspergillaceae</taxon>
        <taxon>Penicillium</taxon>
    </lineage>
</organism>
<dbReference type="AlphaFoldDB" id="A0A9W9WDF7"/>
<dbReference type="OrthoDB" id="4377720at2759"/>
<evidence type="ECO:0000313" key="3">
    <source>
        <dbReference type="Proteomes" id="UP001147760"/>
    </source>
</evidence>
<comment type="caution">
    <text evidence="2">The sequence shown here is derived from an EMBL/GenBank/DDBJ whole genome shotgun (WGS) entry which is preliminary data.</text>
</comment>
<feature type="compositionally biased region" description="Gly residues" evidence="1">
    <location>
        <begin position="275"/>
        <end position="289"/>
    </location>
</feature>
<accession>A0A9W9WDF7</accession>
<evidence type="ECO:0000256" key="1">
    <source>
        <dbReference type="SAM" id="MobiDB-lite"/>
    </source>
</evidence>
<dbReference type="EMBL" id="JAPWDO010000012">
    <property type="protein sequence ID" value="KAJ5453286.1"/>
    <property type="molecule type" value="Genomic_DNA"/>
</dbReference>
<name>A0A9W9WDF7_9EURO</name>
<proteinExistence type="predicted"/>
<evidence type="ECO:0000313" key="2">
    <source>
        <dbReference type="EMBL" id="KAJ5453286.1"/>
    </source>
</evidence>
<feature type="compositionally biased region" description="Pro residues" evidence="1">
    <location>
        <begin position="386"/>
        <end position="400"/>
    </location>
</feature>
<feature type="compositionally biased region" description="Pro residues" evidence="1">
    <location>
        <begin position="50"/>
        <end position="60"/>
    </location>
</feature>
<feature type="compositionally biased region" description="Pro residues" evidence="1">
    <location>
        <begin position="9"/>
        <end position="28"/>
    </location>
</feature>
<protein>
    <submittedName>
        <fullName evidence="2">Uncharacterized protein</fullName>
    </submittedName>
</protein>